<gene>
    <name evidence="1" type="ORF">M9H77_09706</name>
</gene>
<evidence type="ECO:0000313" key="1">
    <source>
        <dbReference type="EMBL" id="KAI5678756.1"/>
    </source>
</evidence>
<comment type="caution">
    <text evidence="1">The sequence shown here is derived from an EMBL/GenBank/DDBJ whole genome shotgun (WGS) entry which is preliminary data.</text>
</comment>
<dbReference type="EMBL" id="CM044702">
    <property type="protein sequence ID" value="KAI5678756.1"/>
    <property type="molecule type" value="Genomic_DNA"/>
</dbReference>
<protein>
    <submittedName>
        <fullName evidence="1">Uncharacterized protein</fullName>
    </submittedName>
</protein>
<keyword evidence="2" id="KW-1185">Reference proteome</keyword>
<proteinExistence type="predicted"/>
<name>A0ACC0C1I9_CATRO</name>
<accession>A0ACC0C1I9</accession>
<sequence length="623" mass="69197">MELKKRDFVFCFLVVFGFWASASAWLTADGVNPEVKALMDIKETLIDPHGVLNWDTNAVDPCSWAMITCSHDKFVISLAAPSQGFSGTISRSIGNLTRLQTLLLPNNNISGPIPFELGKLQKIDTIDLSDNLLTGEIPSSLAELKSLHYLRLNNNSLTGAIPLSLVNMTWLRFLDLSFNNLSGPVPRLLAKTLNILGNPMICATGKEPECNGTTPMPLSFSTNNSQSLQPPVKSKSHKVALAFGTSLACICLLIVGFGFFLWWRQKHSQQIFFDVNEQHHEEVCLGNLRRFQFRELQSATNNFSSKNILGKGGFGNVYKGYLQDGSIVAVKRLKDGNAIGGEIQFQTEVEMISLAVHRNLLRLYGFCITPSEKLLVYPYMSNGSVASRLKAKPSLDWGTRKRIALGAARGLLYLHEQCDPKIIHRDVKAANILLDDYCEAVVGDFGLAKLLDHRDSHVTTAVRGTVGHIAPEYLSTGQSSEKTDVFGFGILLLELITGQRALEFGKAANQKGAMLDWVKKIHQEKKLELLVDKDLKNNYDRIELEEMVQVALLCTQYLPSHRPKMSEVVRMLEGDGLAEKWEASQRAEATRCRANEFSSSERYSDLTDDSSLLVQAMELSGPR</sequence>
<dbReference type="Proteomes" id="UP001060085">
    <property type="component" value="Linkage Group LG02"/>
</dbReference>
<organism evidence="1 2">
    <name type="scientific">Catharanthus roseus</name>
    <name type="common">Madagascar periwinkle</name>
    <name type="synonym">Vinca rosea</name>
    <dbReference type="NCBI Taxonomy" id="4058"/>
    <lineage>
        <taxon>Eukaryota</taxon>
        <taxon>Viridiplantae</taxon>
        <taxon>Streptophyta</taxon>
        <taxon>Embryophyta</taxon>
        <taxon>Tracheophyta</taxon>
        <taxon>Spermatophyta</taxon>
        <taxon>Magnoliopsida</taxon>
        <taxon>eudicotyledons</taxon>
        <taxon>Gunneridae</taxon>
        <taxon>Pentapetalae</taxon>
        <taxon>asterids</taxon>
        <taxon>lamiids</taxon>
        <taxon>Gentianales</taxon>
        <taxon>Apocynaceae</taxon>
        <taxon>Rauvolfioideae</taxon>
        <taxon>Vinceae</taxon>
        <taxon>Catharanthinae</taxon>
        <taxon>Catharanthus</taxon>
    </lineage>
</organism>
<reference evidence="2" key="1">
    <citation type="journal article" date="2023" name="Nat. Plants">
        <title>Single-cell RNA sequencing provides a high-resolution roadmap for understanding the multicellular compartmentation of specialized metabolism.</title>
        <authorList>
            <person name="Sun S."/>
            <person name="Shen X."/>
            <person name="Li Y."/>
            <person name="Li Y."/>
            <person name="Wang S."/>
            <person name="Li R."/>
            <person name="Zhang H."/>
            <person name="Shen G."/>
            <person name="Guo B."/>
            <person name="Wei J."/>
            <person name="Xu J."/>
            <person name="St-Pierre B."/>
            <person name="Chen S."/>
            <person name="Sun C."/>
        </authorList>
    </citation>
    <scope>NUCLEOTIDE SEQUENCE [LARGE SCALE GENOMIC DNA]</scope>
</reference>
<evidence type="ECO:0000313" key="2">
    <source>
        <dbReference type="Proteomes" id="UP001060085"/>
    </source>
</evidence>